<organism evidence="3 4">
    <name type="scientific">Oesophagostomum dentatum</name>
    <name type="common">Nodular worm</name>
    <dbReference type="NCBI Taxonomy" id="61180"/>
    <lineage>
        <taxon>Eukaryota</taxon>
        <taxon>Metazoa</taxon>
        <taxon>Ecdysozoa</taxon>
        <taxon>Nematoda</taxon>
        <taxon>Chromadorea</taxon>
        <taxon>Rhabditida</taxon>
        <taxon>Rhabditina</taxon>
        <taxon>Rhabditomorpha</taxon>
        <taxon>Strongyloidea</taxon>
        <taxon>Strongylidae</taxon>
        <taxon>Oesophagostomum</taxon>
    </lineage>
</organism>
<dbReference type="Proteomes" id="UP000053660">
    <property type="component" value="Unassembled WGS sequence"/>
</dbReference>
<dbReference type="OrthoDB" id="5850202at2759"/>
<accession>A0A0B1T9B7</accession>
<dbReference type="InterPro" id="IPR029153">
    <property type="entry name" value="CPG4"/>
</dbReference>
<dbReference type="Pfam" id="PF15481">
    <property type="entry name" value="CPG4"/>
    <property type="match status" value="2"/>
</dbReference>
<feature type="chain" id="PRO_5002083095" description="Chondroitin proteoglycan 4 domain-containing protein" evidence="1">
    <location>
        <begin position="25"/>
        <end position="693"/>
    </location>
</feature>
<feature type="domain" description="Chondroitin proteoglycan 4" evidence="2">
    <location>
        <begin position="357"/>
        <end position="444"/>
    </location>
</feature>
<name>A0A0B1T9B7_OESDE</name>
<feature type="signal peptide" evidence="1">
    <location>
        <begin position="1"/>
        <end position="24"/>
    </location>
</feature>
<keyword evidence="4" id="KW-1185">Reference proteome</keyword>
<dbReference type="EMBL" id="KN550456">
    <property type="protein sequence ID" value="KHJ94123.1"/>
    <property type="molecule type" value="Genomic_DNA"/>
</dbReference>
<keyword evidence="1" id="KW-0732">Signal</keyword>
<proteinExistence type="predicted"/>
<evidence type="ECO:0000313" key="3">
    <source>
        <dbReference type="EMBL" id="KHJ94123.1"/>
    </source>
</evidence>
<sequence>MKVYFSMSPTRILLVLCFALGLSAEGITEQELNKNALKHFLGAFHGPNPINITHFLTTFRLPSCMQRCLSELEGLMTALSRSNDTQDMAKICSEMQSSTRCATSVGCPQIFTEATTRAYQFVCLDNFQSLHDSMECVKRVAGDIQPECEASSTRCLLTCFKEKVDKKCKIAKLNLFDTLLNTITRDEGKGKGFEEALGWIMPDYCQGKNFTKIENLKKLSNKPLSVGTIRTLRYELLDWQGQSVESPDFETLTKIMAQQFVPSLLPPNHPMEELAVFEPRFANDTEDLAQNSTESKDDHDFFSVDEQNFEFRSEERPEIVSGEVLKEGVHDRVAIGAFHGPNPINITHFLTTFRLPSCMQRCLSELEGLMTALSRSNDTQDMAKICSEMQSSTRCANSVGCPQIFTEATTRAYQFVCLDNFQSLYDSMECVKRTAGDIQPECEASSTRCLLTCFKEKVDKKCKIAKLNLFDTLLNTITRDEGKGKGFEEALSWIMPDYCEGKNFTKIESLKKLSTKPLSVGKVSKSASKKKAARKMKTGLRSLGSPDEFGLENPNITETTLIIDGEIRTLRYELLDWQGQPVESPDFETLTKIMAQQFVPSLLPPNHPMEEPAVLEPRFANDTDDLLQNSTESKDDHEFFTMDEQNFEFRSEERPEIVSGEVLKEGVHDRVAIGLVVFVATVIYWLLEAAREI</sequence>
<evidence type="ECO:0000256" key="1">
    <source>
        <dbReference type="SAM" id="SignalP"/>
    </source>
</evidence>
<evidence type="ECO:0000259" key="2">
    <source>
        <dbReference type="Pfam" id="PF15481"/>
    </source>
</evidence>
<protein>
    <recommendedName>
        <fullName evidence="2">Chondroitin proteoglycan 4 domain-containing protein</fullName>
    </recommendedName>
</protein>
<reference evidence="3 4" key="1">
    <citation type="submission" date="2014-03" db="EMBL/GenBank/DDBJ databases">
        <title>Draft genome of the hookworm Oesophagostomum dentatum.</title>
        <authorList>
            <person name="Mitreva M."/>
        </authorList>
    </citation>
    <scope>NUCLEOTIDE SEQUENCE [LARGE SCALE GENOMIC DNA]</scope>
    <source>
        <strain evidence="3 4">OD-Hann</strain>
    </source>
</reference>
<dbReference type="AlphaFoldDB" id="A0A0B1T9B7"/>
<feature type="domain" description="Chondroitin proteoglycan 4" evidence="2">
    <location>
        <begin position="63"/>
        <end position="150"/>
    </location>
</feature>
<evidence type="ECO:0000313" key="4">
    <source>
        <dbReference type="Proteomes" id="UP000053660"/>
    </source>
</evidence>
<gene>
    <name evidence="3" type="ORF">OESDEN_05951</name>
</gene>